<proteinExistence type="predicted"/>
<reference evidence="1" key="1">
    <citation type="submission" date="2018-05" db="EMBL/GenBank/DDBJ databases">
        <authorList>
            <person name="Lanie J.A."/>
            <person name="Ng W.-L."/>
            <person name="Kazmierczak K.M."/>
            <person name="Andrzejewski T.M."/>
            <person name="Davidsen T.M."/>
            <person name="Wayne K.J."/>
            <person name="Tettelin H."/>
            <person name="Glass J.I."/>
            <person name="Rusch D."/>
            <person name="Podicherti R."/>
            <person name="Tsui H.-C.T."/>
            <person name="Winkler M.E."/>
        </authorList>
    </citation>
    <scope>NUCLEOTIDE SEQUENCE</scope>
</reference>
<dbReference type="EMBL" id="UINC01155688">
    <property type="protein sequence ID" value="SVD51689.1"/>
    <property type="molecule type" value="Genomic_DNA"/>
</dbReference>
<evidence type="ECO:0000313" key="1">
    <source>
        <dbReference type="EMBL" id="SVD51689.1"/>
    </source>
</evidence>
<dbReference type="AlphaFoldDB" id="A0A382VYY4"/>
<name>A0A382VYY4_9ZZZZ</name>
<feature type="non-terminal residue" evidence="1">
    <location>
        <position position="93"/>
    </location>
</feature>
<accession>A0A382VYY4</accession>
<organism evidence="1">
    <name type="scientific">marine metagenome</name>
    <dbReference type="NCBI Taxonomy" id="408172"/>
    <lineage>
        <taxon>unclassified sequences</taxon>
        <taxon>metagenomes</taxon>
        <taxon>ecological metagenomes</taxon>
    </lineage>
</organism>
<sequence length="93" mass="10303">MSFYQTSAAVGKGGAEGITSRAVKTQAQADIDAAEERIKGELSTFGVVWKSFQEPVLPIEDQPKLKLDRRRRSRNRDGCIVSDAEYEEGRVLS</sequence>
<protein>
    <submittedName>
        <fullName evidence="1">Uncharacterized protein</fullName>
    </submittedName>
</protein>
<gene>
    <name evidence="1" type="ORF">METZ01_LOCUS404543</name>
</gene>